<dbReference type="EMBL" id="PDEP01000002">
    <property type="protein sequence ID" value="PEN08710.1"/>
    <property type="molecule type" value="Genomic_DNA"/>
</dbReference>
<dbReference type="AlphaFoldDB" id="A0A2H3NP31"/>
<sequence>MYSTQRMLQGLNVALLSMAILTSVLMSLFSDVSSRMSLTPSALIAVIISLGAGALVALMVRLNATLGVHMGVVASSWVVHVVGTLFAALLWAARAVLDPRRPRPIDWRSIPWYAWTGGVLGVAIVALANAVVPVLGLALTLSIVIATSLTVSALADHFGWFGLPVHRMTVRTALGIVCIVAGVVCVTLG</sequence>
<feature type="transmembrane region" description="Helical" evidence="1">
    <location>
        <begin position="112"/>
        <end position="132"/>
    </location>
</feature>
<accession>A0A2H3NP31</accession>
<dbReference type="Proteomes" id="UP000221024">
    <property type="component" value="Unassembled WGS sequence"/>
</dbReference>
<feature type="transmembrane region" description="Helical" evidence="1">
    <location>
        <begin position="12"/>
        <end position="30"/>
    </location>
</feature>
<reference evidence="2 3" key="1">
    <citation type="submission" date="2017-10" db="EMBL/GenBank/DDBJ databases">
        <title>Draft genome of Longimonas halophila.</title>
        <authorList>
            <person name="Goh K.M."/>
            <person name="Shamsir M.S."/>
            <person name="Lim S.W."/>
        </authorList>
    </citation>
    <scope>NUCLEOTIDE SEQUENCE [LARGE SCALE GENOMIC DNA]</scope>
    <source>
        <strain evidence="2 3">KCTC 42399</strain>
    </source>
</reference>
<keyword evidence="1" id="KW-0472">Membrane</keyword>
<protein>
    <recommendedName>
        <fullName evidence="4">EamA-like transporter family protein</fullName>
    </recommendedName>
</protein>
<evidence type="ECO:0000313" key="2">
    <source>
        <dbReference type="EMBL" id="PEN08710.1"/>
    </source>
</evidence>
<dbReference type="InterPro" id="IPR006750">
    <property type="entry name" value="YdcZ"/>
</dbReference>
<feature type="transmembrane region" description="Helical" evidence="1">
    <location>
        <begin position="42"/>
        <end position="60"/>
    </location>
</feature>
<evidence type="ECO:0000313" key="3">
    <source>
        <dbReference type="Proteomes" id="UP000221024"/>
    </source>
</evidence>
<gene>
    <name evidence="2" type="ORF">CRI93_02830</name>
</gene>
<dbReference type="OrthoDB" id="9097160at2"/>
<evidence type="ECO:0008006" key="4">
    <source>
        <dbReference type="Google" id="ProtNLM"/>
    </source>
</evidence>
<dbReference type="GO" id="GO:0005886">
    <property type="term" value="C:plasma membrane"/>
    <property type="evidence" value="ECO:0007669"/>
    <property type="project" value="TreeGrafter"/>
</dbReference>
<proteinExistence type="predicted"/>
<keyword evidence="3" id="KW-1185">Reference proteome</keyword>
<comment type="caution">
    <text evidence="2">The sequence shown here is derived from an EMBL/GenBank/DDBJ whole genome shotgun (WGS) entry which is preliminary data.</text>
</comment>
<keyword evidence="1" id="KW-1133">Transmembrane helix</keyword>
<dbReference type="PANTHER" id="PTHR34821:SF2">
    <property type="entry name" value="INNER MEMBRANE PROTEIN YDCZ"/>
    <property type="match status" value="1"/>
</dbReference>
<feature type="transmembrane region" description="Helical" evidence="1">
    <location>
        <begin position="139"/>
        <end position="162"/>
    </location>
</feature>
<keyword evidence="1" id="KW-0812">Transmembrane</keyword>
<feature type="transmembrane region" description="Helical" evidence="1">
    <location>
        <begin position="168"/>
        <end position="188"/>
    </location>
</feature>
<dbReference type="Pfam" id="PF04657">
    <property type="entry name" value="DMT_YdcZ"/>
    <property type="match status" value="1"/>
</dbReference>
<name>A0A2H3NP31_9BACT</name>
<organism evidence="2 3">
    <name type="scientific">Longimonas halophila</name>
    <dbReference type="NCBI Taxonomy" id="1469170"/>
    <lineage>
        <taxon>Bacteria</taxon>
        <taxon>Pseudomonadati</taxon>
        <taxon>Rhodothermota</taxon>
        <taxon>Rhodothermia</taxon>
        <taxon>Rhodothermales</taxon>
        <taxon>Salisaetaceae</taxon>
        <taxon>Longimonas</taxon>
    </lineage>
</organism>
<dbReference type="PANTHER" id="PTHR34821">
    <property type="entry name" value="INNER MEMBRANE PROTEIN YDCZ"/>
    <property type="match status" value="1"/>
</dbReference>
<feature type="transmembrane region" description="Helical" evidence="1">
    <location>
        <begin position="72"/>
        <end position="92"/>
    </location>
</feature>
<evidence type="ECO:0000256" key="1">
    <source>
        <dbReference type="SAM" id="Phobius"/>
    </source>
</evidence>